<keyword evidence="2" id="KW-1185">Reference proteome</keyword>
<proteinExistence type="predicted"/>
<organism evidence="1 2">
    <name type="scientific">Cronartium quercuum f. sp. fusiforme G11</name>
    <dbReference type="NCBI Taxonomy" id="708437"/>
    <lineage>
        <taxon>Eukaryota</taxon>
        <taxon>Fungi</taxon>
        <taxon>Dikarya</taxon>
        <taxon>Basidiomycota</taxon>
        <taxon>Pucciniomycotina</taxon>
        <taxon>Pucciniomycetes</taxon>
        <taxon>Pucciniales</taxon>
        <taxon>Coleosporiaceae</taxon>
        <taxon>Cronartium</taxon>
    </lineage>
</organism>
<evidence type="ECO:0000313" key="1">
    <source>
        <dbReference type="EMBL" id="KAG0142525.1"/>
    </source>
</evidence>
<sequence length="111" mass="13148">MNKNGCSSLSLFLSFSLTLSFPLWFSYTYRFIYKHISPYIYSHIYTQKQSEAVQRHDNVYYKVLKYISIYITKFLNLSLFTFGCSHDGDCVDVFVLSQDAYYFRSSLHVLL</sequence>
<dbReference type="Proteomes" id="UP000886653">
    <property type="component" value="Unassembled WGS sequence"/>
</dbReference>
<protein>
    <submittedName>
        <fullName evidence="1">Uncharacterized protein</fullName>
    </submittedName>
</protein>
<evidence type="ECO:0000313" key="2">
    <source>
        <dbReference type="Proteomes" id="UP000886653"/>
    </source>
</evidence>
<gene>
    <name evidence="1" type="ORF">CROQUDRAFT_225629</name>
</gene>
<reference evidence="1" key="1">
    <citation type="submission" date="2013-11" db="EMBL/GenBank/DDBJ databases">
        <title>Genome sequence of the fusiform rust pathogen reveals effectors for host alternation and coevolution with pine.</title>
        <authorList>
            <consortium name="DOE Joint Genome Institute"/>
            <person name="Smith K."/>
            <person name="Pendleton A."/>
            <person name="Kubisiak T."/>
            <person name="Anderson C."/>
            <person name="Salamov A."/>
            <person name="Aerts A."/>
            <person name="Riley R."/>
            <person name="Clum A."/>
            <person name="Lindquist E."/>
            <person name="Ence D."/>
            <person name="Campbell M."/>
            <person name="Kronenberg Z."/>
            <person name="Feau N."/>
            <person name="Dhillon B."/>
            <person name="Hamelin R."/>
            <person name="Burleigh J."/>
            <person name="Smith J."/>
            <person name="Yandell M."/>
            <person name="Nelson C."/>
            <person name="Grigoriev I."/>
            <person name="Davis J."/>
        </authorList>
    </citation>
    <scope>NUCLEOTIDE SEQUENCE</scope>
    <source>
        <strain evidence="1">G11</strain>
    </source>
</reference>
<accession>A0A9P6T8F4</accession>
<dbReference type="EMBL" id="MU167345">
    <property type="protein sequence ID" value="KAG0142525.1"/>
    <property type="molecule type" value="Genomic_DNA"/>
</dbReference>
<name>A0A9P6T8F4_9BASI</name>
<dbReference type="AlphaFoldDB" id="A0A9P6T8F4"/>
<comment type="caution">
    <text evidence="1">The sequence shown here is derived from an EMBL/GenBank/DDBJ whole genome shotgun (WGS) entry which is preliminary data.</text>
</comment>